<feature type="compositionally biased region" description="Basic residues" evidence="1">
    <location>
        <begin position="73"/>
        <end position="88"/>
    </location>
</feature>
<organism evidence="2 3">
    <name type="scientific">Durusdinium trenchii</name>
    <dbReference type="NCBI Taxonomy" id="1381693"/>
    <lineage>
        <taxon>Eukaryota</taxon>
        <taxon>Sar</taxon>
        <taxon>Alveolata</taxon>
        <taxon>Dinophyceae</taxon>
        <taxon>Suessiales</taxon>
        <taxon>Symbiodiniaceae</taxon>
        <taxon>Durusdinium</taxon>
    </lineage>
</organism>
<keyword evidence="3" id="KW-1185">Reference proteome</keyword>
<feature type="region of interest" description="Disordered" evidence="1">
    <location>
        <begin position="1"/>
        <end position="27"/>
    </location>
</feature>
<feature type="region of interest" description="Disordered" evidence="1">
    <location>
        <begin position="49"/>
        <end position="130"/>
    </location>
</feature>
<accession>A0ABP0MPQ4</accession>
<proteinExistence type="predicted"/>
<evidence type="ECO:0000256" key="1">
    <source>
        <dbReference type="SAM" id="MobiDB-lite"/>
    </source>
</evidence>
<evidence type="ECO:0000313" key="2">
    <source>
        <dbReference type="EMBL" id="CAK9053241.1"/>
    </source>
</evidence>
<dbReference type="EMBL" id="CAXAMM010023224">
    <property type="protein sequence ID" value="CAK9053241.1"/>
    <property type="molecule type" value="Genomic_DNA"/>
</dbReference>
<reference evidence="2 3" key="1">
    <citation type="submission" date="2024-02" db="EMBL/GenBank/DDBJ databases">
        <authorList>
            <person name="Chen Y."/>
            <person name="Shah S."/>
            <person name="Dougan E. K."/>
            <person name="Thang M."/>
            <person name="Chan C."/>
        </authorList>
    </citation>
    <scope>NUCLEOTIDE SEQUENCE [LARGE SCALE GENOMIC DNA]</scope>
</reference>
<gene>
    <name evidence="2" type="ORF">SCF082_LOCUS29035</name>
</gene>
<comment type="caution">
    <text evidence="2">The sequence shown here is derived from an EMBL/GenBank/DDBJ whole genome shotgun (WGS) entry which is preliminary data.</text>
</comment>
<protein>
    <submittedName>
        <fullName evidence="2">Uncharacterized protein</fullName>
    </submittedName>
</protein>
<dbReference type="Proteomes" id="UP001642464">
    <property type="component" value="Unassembled WGS sequence"/>
</dbReference>
<feature type="compositionally biased region" description="Basic residues" evidence="1">
    <location>
        <begin position="97"/>
        <end position="115"/>
    </location>
</feature>
<feature type="region of interest" description="Disordered" evidence="1">
    <location>
        <begin position="274"/>
        <end position="300"/>
    </location>
</feature>
<sequence>MEAISPSNGVGVEASPDKPGDCLDGYEDQPEQAVEFGWYVILRLAAVPTPMGTRPLVPTPKPKEQSLGASAKARPKAKAGAKARPRPKAKADAKAMPKAKTRAKKSTNAKCKARPKANVGKPRAKAKANGFGSEKRLVKNGQWAGKWALDMLGLPDRTTGLHPELAVRAVAGAAGLPDWNRSFDDAPVPLAITPESLQSPGCRAQQLLGNRSEVVKQVRRYFDLMANTRVAQADKYFGHVLFGLLLSRVCQRFDLLQEAQLLSSDLESQRALLESQLSPRPTQHGSRTAGSRENTSSGSGPLTFRMADHLVLQPEQLLAVRRHTDHIFGRGLREEIFVPLSRASRLGAQQGLRAAGPGLCADQLEQSAVEGRLRMLSLNAMAAERGTAGRATSGWGGEEWGERVKLQERWPSAMD</sequence>
<feature type="compositionally biased region" description="Polar residues" evidence="1">
    <location>
        <begin position="275"/>
        <end position="300"/>
    </location>
</feature>
<name>A0ABP0MPQ4_9DINO</name>
<evidence type="ECO:0000313" key="3">
    <source>
        <dbReference type="Proteomes" id="UP001642464"/>
    </source>
</evidence>